<dbReference type="GO" id="GO:0035361">
    <property type="term" value="C:Cul8-RING ubiquitin ligase complex"/>
    <property type="evidence" value="ECO:0007669"/>
    <property type="project" value="TreeGrafter"/>
</dbReference>
<feature type="domain" description="BRCT" evidence="2">
    <location>
        <begin position="885"/>
        <end position="980"/>
    </location>
</feature>
<evidence type="ECO:0000313" key="3">
    <source>
        <dbReference type="EMBL" id="KAF9777987.1"/>
    </source>
</evidence>
<evidence type="ECO:0000259" key="2">
    <source>
        <dbReference type="PROSITE" id="PS50172"/>
    </source>
</evidence>
<proteinExistence type="predicted"/>
<sequence>MGLFSGVAYILSSSLRVDDQELLSSNLDANGATRSSLQDATHIITDTLEFEGWEHAPKHAEVVTPKWAERSIALGKCHMTKYYSADPSMLFSGIDPSDVEVLSAAILALGGQWRQGLTREVTHLFAMGTTSEKYLTAIHYQKQTRVKILVPHWFDDVVRLGAATIPTLPYEWPDPKVLQLAPLSPKAKRSHKPPEEKASLYKSVVLGTSEDGEIPGNLGKTAERVDVWKGKRILLSASLGLNPGRREAVVAGVKRHGGVVVDAKNASDEAKKVEDVDVLVTKFRAGTAYFKALKRSGVIVGNLSWLFHVQTIRAVSPPTDQLLHYPTPIEKIEGFDKHEITVTNYTGEAREYLKRMIEVMGAHFTPNMSMQNTVVIAAYKLGTKTDKAAQWSIPIVNHTWLEDCFVNWRNLSVGQEKYVRFSPTCDFSGFLGDKGMGRTVILEDAEHKVPPQGLGAPTDSVVEVEEAIAVDENDLGTDSPQPRVKDEAEDVEMADDDAGAEMEEDMSPKRERTVSPSPAPRKRRRSGNAKSDTVEETDSRASNVPAVAGRRSRSQVEVVIPPRSAYVSPRNGGTSNKVKKSASHKLVAPESPVASKKSSPVKMRTPARRSVPAVEEVEEEEPVSTKRASPKKRKRHVSESESEEEHEESEKPIPGPSKPKPTKATQRDRQGSSPPVTTGDAPARGRRSAAQKADEKLRDIMPDVINFQKQMKRGVVVGEWERADKVPEKMDKTKEKEKAKEKLKENAKEKVKEAARRRRSVISTMEAEEEESDEEQPTSKRTGVHIMTTKVQVPEDTKKALTKLGAKFTDKPLECTHLIASAFGRTEKLLSSIAVAPFILRDEWLTKSATQGRFLPEKDYLLEDRETEAKYAFKMAKTLERARKNKGKLLEGKTFYLTQKVDVDKKLMKNIVAAHGGTLLVQAPTYRLVTSKSDRYVISCEDDGSIWRAIAENGVPIYTKELILTGILKQEIAWDDHEFMVAGSY</sequence>
<evidence type="ECO:0000256" key="1">
    <source>
        <dbReference type="SAM" id="MobiDB-lite"/>
    </source>
</evidence>
<dbReference type="OrthoDB" id="342264at2759"/>
<gene>
    <name evidence="3" type="ORF">BJ322DRAFT_1114529</name>
</gene>
<accession>A0A9P6L141</accession>
<dbReference type="CDD" id="cd18432">
    <property type="entry name" value="BRCT_PAXIP1_rpt6_like"/>
    <property type="match status" value="1"/>
</dbReference>
<dbReference type="EMBL" id="WIUZ02000025">
    <property type="protein sequence ID" value="KAF9777987.1"/>
    <property type="molecule type" value="Genomic_DNA"/>
</dbReference>
<feature type="domain" description="BRCT" evidence="2">
    <location>
        <begin position="1"/>
        <end position="85"/>
    </location>
</feature>
<evidence type="ECO:0000313" key="4">
    <source>
        <dbReference type="Proteomes" id="UP000736335"/>
    </source>
</evidence>
<feature type="region of interest" description="Disordered" evidence="1">
    <location>
        <begin position="727"/>
        <end position="780"/>
    </location>
</feature>
<dbReference type="SMART" id="SM00292">
    <property type="entry name" value="BRCT"/>
    <property type="match status" value="6"/>
</dbReference>
<dbReference type="PANTHER" id="PTHR47667:SF1">
    <property type="entry name" value="REGULATOR OF TY1 TRANSPOSITION PROTEIN 107"/>
    <property type="match status" value="1"/>
</dbReference>
<feature type="compositionally biased region" description="Acidic residues" evidence="1">
    <location>
        <begin position="766"/>
        <end position="776"/>
    </location>
</feature>
<dbReference type="Gene3D" id="3.40.50.10190">
    <property type="entry name" value="BRCT domain"/>
    <property type="match status" value="5"/>
</dbReference>
<comment type="caution">
    <text evidence="3">The sequence shown here is derived from an EMBL/GenBank/DDBJ whole genome shotgun (WGS) entry which is preliminary data.</text>
</comment>
<reference evidence="3" key="1">
    <citation type="journal article" date="2020" name="Nat. Commun.">
        <title>Large-scale genome sequencing of mycorrhizal fungi provides insights into the early evolution of symbiotic traits.</title>
        <authorList>
            <person name="Miyauchi S."/>
            <person name="Kiss E."/>
            <person name="Kuo A."/>
            <person name="Drula E."/>
            <person name="Kohler A."/>
            <person name="Sanchez-Garcia M."/>
            <person name="Morin E."/>
            <person name="Andreopoulos B."/>
            <person name="Barry K.W."/>
            <person name="Bonito G."/>
            <person name="Buee M."/>
            <person name="Carver A."/>
            <person name="Chen C."/>
            <person name="Cichocki N."/>
            <person name="Clum A."/>
            <person name="Culley D."/>
            <person name="Crous P.W."/>
            <person name="Fauchery L."/>
            <person name="Girlanda M."/>
            <person name="Hayes R.D."/>
            <person name="Keri Z."/>
            <person name="LaButti K."/>
            <person name="Lipzen A."/>
            <person name="Lombard V."/>
            <person name="Magnuson J."/>
            <person name="Maillard F."/>
            <person name="Murat C."/>
            <person name="Nolan M."/>
            <person name="Ohm R.A."/>
            <person name="Pangilinan J."/>
            <person name="Pereira M.F."/>
            <person name="Perotto S."/>
            <person name="Peter M."/>
            <person name="Pfister S."/>
            <person name="Riley R."/>
            <person name="Sitrit Y."/>
            <person name="Stielow J.B."/>
            <person name="Szollosi G."/>
            <person name="Zifcakova L."/>
            <person name="Stursova M."/>
            <person name="Spatafora J.W."/>
            <person name="Tedersoo L."/>
            <person name="Vaario L.M."/>
            <person name="Yamada A."/>
            <person name="Yan M."/>
            <person name="Wang P."/>
            <person name="Xu J."/>
            <person name="Bruns T."/>
            <person name="Baldrian P."/>
            <person name="Vilgalys R."/>
            <person name="Dunand C."/>
            <person name="Henrissat B."/>
            <person name="Grigoriev I.V."/>
            <person name="Hibbett D."/>
            <person name="Nagy L.G."/>
            <person name="Martin F.M."/>
        </authorList>
    </citation>
    <scope>NUCLEOTIDE SEQUENCE</scope>
    <source>
        <strain evidence="3">UH-Tt-Lm1</strain>
    </source>
</reference>
<dbReference type="Pfam" id="PF12738">
    <property type="entry name" value="PTCB-BRCT"/>
    <property type="match status" value="2"/>
</dbReference>
<dbReference type="GO" id="GO:0005634">
    <property type="term" value="C:nucleus"/>
    <property type="evidence" value="ECO:0007669"/>
    <property type="project" value="TreeGrafter"/>
</dbReference>
<reference evidence="3" key="2">
    <citation type="submission" date="2020-11" db="EMBL/GenBank/DDBJ databases">
        <authorList>
            <consortium name="DOE Joint Genome Institute"/>
            <person name="Kuo A."/>
            <person name="Miyauchi S."/>
            <person name="Kiss E."/>
            <person name="Drula E."/>
            <person name="Kohler A."/>
            <person name="Sanchez-Garcia M."/>
            <person name="Andreopoulos B."/>
            <person name="Barry K.W."/>
            <person name="Bonito G."/>
            <person name="Buee M."/>
            <person name="Carver A."/>
            <person name="Chen C."/>
            <person name="Cichocki N."/>
            <person name="Clum A."/>
            <person name="Culley D."/>
            <person name="Crous P.W."/>
            <person name="Fauchery L."/>
            <person name="Girlanda M."/>
            <person name="Hayes R."/>
            <person name="Keri Z."/>
            <person name="Labutti K."/>
            <person name="Lipzen A."/>
            <person name="Lombard V."/>
            <person name="Magnuson J."/>
            <person name="Maillard F."/>
            <person name="Morin E."/>
            <person name="Murat C."/>
            <person name="Nolan M."/>
            <person name="Ohm R."/>
            <person name="Pangilinan J."/>
            <person name="Pereira M."/>
            <person name="Perotto S."/>
            <person name="Peter M."/>
            <person name="Riley R."/>
            <person name="Sitrit Y."/>
            <person name="Stielow B."/>
            <person name="Szollosi G."/>
            <person name="Zifcakova L."/>
            <person name="Stursova M."/>
            <person name="Spatafora J.W."/>
            <person name="Tedersoo L."/>
            <person name="Vaario L.-M."/>
            <person name="Yamada A."/>
            <person name="Yan M."/>
            <person name="Wang P."/>
            <person name="Xu J."/>
            <person name="Bruns T."/>
            <person name="Baldrian P."/>
            <person name="Vilgalys R."/>
            <person name="Henrissat B."/>
            <person name="Grigoriev I.V."/>
            <person name="Hibbett D."/>
            <person name="Nagy L.G."/>
            <person name="Martin F.M."/>
        </authorList>
    </citation>
    <scope>NUCLEOTIDE SEQUENCE</scope>
    <source>
        <strain evidence="3">UH-Tt-Lm1</strain>
    </source>
</reference>
<dbReference type="GO" id="GO:0006302">
    <property type="term" value="P:double-strand break repair"/>
    <property type="evidence" value="ECO:0007669"/>
    <property type="project" value="TreeGrafter"/>
</dbReference>
<dbReference type="PANTHER" id="PTHR47667">
    <property type="entry name" value="REGULATOR OF TY1 TRANSPOSITION PROTEIN 107"/>
    <property type="match status" value="1"/>
</dbReference>
<dbReference type="InterPro" id="IPR001357">
    <property type="entry name" value="BRCT_dom"/>
</dbReference>
<dbReference type="PROSITE" id="PS50172">
    <property type="entry name" value="BRCT"/>
    <property type="match status" value="5"/>
</dbReference>
<name>A0A9P6L141_9AGAM</name>
<dbReference type="Proteomes" id="UP000736335">
    <property type="component" value="Unassembled WGS sequence"/>
</dbReference>
<dbReference type="InterPro" id="IPR053036">
    <property type="entry name" value="CellCycle_DNARepair_Reg"/>
</dbReference>
<dbReference type="Pfam" id="PF16589">
    <property type="entry name" value="BRCT_2"/>
    <property type="match status" value="1"/>
</dbReference>
<feature type="region of interest" description="Disordered" evidence="1">
    <location>
        <begin position="469"/>
        <end position="699"/>
    </location>
</feature>
<feature type="compositionally biased region" description="Basic and acidic residues" evidence="1">
    <location>
        <begin position="727"/>
        <end position="754"/>
    </location>
</feature>
<dbReference type="GO" id="GO:1990683">
    <property type="term" value="P:DNA double-strand break attachment to nuclear envelope"/>
    <property type="evidence" value="ECO:0007669"/>
    <property type="project" value="TreeGrafter"/>
</dbReference>
<keyword evidence="4" id="KW-1185">Reference proteome</keyword>
<feature type="compositionally biased region" description="Acidic residues" evidence="1">
    <location>
        <begin position="487"/>
        <end position="505"/>
    </location>
</feature>
<feature type="domain" description="BRCT" evidence="2">
    <location>
        <begin position="330"/>
        <end position="405"/>
    </location>
</feature>
<dbReference type="InterPro" id="IPR036420">
    <property type="entry name" value="BRCT_dom_sf"/>
</dbReference>
<feature type="domain" description="BRCT" evidence="2">
    <location>
        <begin position="86"/>
        <end position="159"/>
    </location>
</feature>
<organism evidence="3 4">
    <name type="scientific">Thelephora terrestris</name>
    <dbReference type="NCBI Taxonomy" id="56493"/>
    <lineage>
        <taxon>Eukaryota</taxon>
        <taxon>Fungi</taxon>
        <taxon>Dikarya</taxon>
        <taxon>Basidiomycota</taxon>
        <taxon>Agaricomycotina</taxon>
        <taxon>Agaricomycetes</taxon>
        <taxon>Thelephorales</taxon>
        <taxon>Thelephoraceae</taxon>
        <taxon>Thelephora</taxon>
    </lineage>
</organism>
<dbReference type="SUPFAM" id="SSF52113">
    <property type="entry name" value="BRCT domain"/>
    <property type="match status" value="5"/>
</dbReference>
<protein>
    <recommendedName>
        <fullName evidence="2">BRCT domain-containing protein</fullName>
    </recommendedName>
</protein>
<feature type="domain" description="BRCT" evidence="2">
    <location>
        <begin position="795"/>
        <end position="862"/>
    </location>
</feature>
<dbReference type="AlphaFoldDB" id="A0A9P6L141"/>
<feature type="compositionally biased region" description="Low complexity" evidence="1">
    <location>
        <begin position="588"/>
        <end position="614"/>
    </location>
</feature>
<dbReference type="Pfam" id="PF16770">
    <property type="entry name" value="RTT107_BRCT_5"/>
    <property type="match status" value="1"/>
</dbReference>